<dbReference type="AlphaFoldDB" id="M2MZ16"/>
<feature type="region of interest" description="Disordered" evidence="1">
    <location>
        <begin position="43"/>
        <end position="80"/>
    </location>
</feature>
<dbReference type="EMBL" id="KB445555">
    <property type="protein sequence ID" value="EMC96858.1"/>
    <property type="molecule type" value="Genomic_DNA"/>
</dbReference>
<dbReference type="KEGG" id="bcom:BAUCODRAFT_34258"/>
<reference evidence="2 3" key="1">
    <citation type="journal article" date="2012" name="PLoS Pathog.">
        <title>Diverse lifestyles and strategies of plant pathogenesis encoded in the genomes of eighteen Dothideomycetes fungi.</title>
        <authorList>
            <person name="Ohm R.A."/>
            <person name="Feau N."/>
            <person name="Henrissat B."/>
            <person name="Schoch C.L."/>
            <person name="Horwitz B.A."/>
            <person name="Barry K.W."/>
            <person name="Condon B.J."/>
            <person name="Copeland A.C."/>
            <person name="Dhillon B."/>
            <person name="Glaser F."/>
            <person name="Hesse C.N."/>
            <person name="Kosti I."/>
            <person name="LaButti K."/>
            <person name="Lindquist E.A."/>
            <person name="Lucas S."/>
            <person name="Salamov A.A."/>
            <person name="Bradshaw R.E."/>
            <person name="Ciuffetti L."/>
            <person name="Hamelin R.C."/>
            <person name="Kema G.H.J."/>
            <person name="Lawrence C."/>
            <person name="Scott J.A."/>
            <person name="Spatafora J.W."/>
            <person name="Turgeon B.G."/>
            <person name="de Wit P.J.G.M."/>
            <person name="Zhong S."/>
            <person name="Goodwin S.B."/>
            <person name="Grigoriev I.V."/>
        </authorList>
    </citation>
    <scope>NUCLEOTIDE SEQUENCE [LARGE SCALE GENOMIC DNA]</scope>
    <source>
        <strain evidence="2 3">UAMH 10762</strain>
    </source>
</reference>
<accession>M2MZ16</accession>
<proteinExistence type="predicted"/>
<protein>
    <submittedName>
        <fullName evidence="2">Uncharacterized protein</fullName>
    </submittedName>
</protein>
<dbReference type="Proteomes" id="UP000011761">
    <property type="component" value="Unassembled WGS sequence"/>
</dbReference>
<keyword evidence="3" id="KW-1185">Reference proteome</keyword>
<evidence type="ECO:0000256" key="1">
    <source>
        <dbReference type="SAM" id="MobiDB-lite"/>
    </source>
</evidence>
<sequence length="116" mass="12709">MARMVGIVKDISVACLPASTTSHGAVDGIVLLLRHRPKQAFARPSSFRPISGDPAGACGDQSHNNSVAKGKRSTNPFTAWDGLEHDTAASRRGEWRAALYAVHEDYRQQPRQQMLR</sequence>
<dbReference type="HOGENOM" id="CLU_2096437_0_0_1"/>
<dbReference type="GeneID" id="19112378"/>
<evidence type="ECO:0000313" key="3">
    <source>
        <dbReference type="Proteomes" id="UP000011761"/>
    </source>
</evidence>
<name>M2MZ16_BAUPA</name>
<gene>
    <name evidence="2" type="ORF">BAUCODRAFT_34258</name>
</gene>
<dbReference type="RefSeq" id="XP_007676195.1">
    <property type="nucleotide sequence ID" value="XM_007678005.1"/>
</dbReference>
<organism evidence="2 3">
    <name type="scientific">Baudoinia panamericana (strain UAMH 10762)</name>
    <name type="common">Angels' share fungus</name>
    <name type="synonym">Baudoinia compniacensis (strain UAMH 10762)</name>
    <dbReference type="NCBI Taxonomy" id="717646"/>
    <lineage>
        <taxon>Eukaryota</taxon>
        <taxon>Fungi</taxon>
        <taxon>Dikarya</taxon>
        <taxon>Ascomycota</taxon>
        <taxon>Pezizomycotina</taxon>
        <taxon>Dothideomycetes</taxon>
        <taxon>Dothideomycetidae</taxon>
        <taxon>Mycosphaerellales</taxon>
        <taxon>Teratosphaeriaceae</taxon>
        <taxon>Baudoinia</taxon>
    </lineage>
</organism>
<feature type="compositionally biased region" description="Polar residues" evidence="1">
    <location>
        <begin position="61"/>
        <end position="77"/>
    </location>
</feature>
<evidence type="ECO:0000313" key="2">
    <source>
        <dbReference type="EMBL" id="EMC96858.1"/>
    </source>
</evidence>